<dbReference type="Pfam" id="PF00107">
    <property type="entry name" value="ADH_zinc_N"/>
    <property type="match status" value="1"/>
</dbReference>
<dbReference type="SUPFAM" id="SSF51735">
    <property type="entry name" value="NAD(P)-binding Rossmann-fold domains"/>
    <property type="match status" value="1"/>
</dbReference>
<dbReference type="Gene3D" id="3.90.180.10">
    <property type="entry name" value="Medium-chain alcohol dehydrogenases, catalytic domain"/>
    <property type="match status" value="1"/>
</dbReference>
<evidence type="ECO:0000313" key="7">
    <source>
        <dbReference type="EMBL" id="QDP96576.1"/>
    </source>
</evidence>
<gene>
    <name evidence="7" type="ORF">FOE78_12260</name>
</gene>
<comment type="similarity">
    <text evidence="5">Belongs to the zinc-containing alcohol dehydrogenase family.</text>
</comment>
<dbReference type="AlphaFoldDB" id="A0A516PZG8"/>
<dbReference type="Proteomes" id="UP000319263">
    <property type="component" value="Chromosome"/>
</dbReference>
<dbReference type="InterPro" id="IPR011032">
    <property type="entry name" value="GroES-like_sf"/>
</dbReference>
<dbReference type="InterPro" id="IPR002328">
    <property type="entry name" value="ADH_Zn_CS"/>
</dbReference>
<feature type="domain" description="Enoyl reductase (ER)" evidence="6">
    <location>
        <begin position="10"/>
        <end position="334"/>
    </location>
</feature>
<keyword evidence="4" id="KW-0560">Oxidoreductase</keyword>
<evidence type="ECO:0000256" key="2">
    <source>
        <dbReference type="ARBA" id="ARBA00022723"/>
    </source>
</evidence>
<evidence type="ECO:0000313" key="8">
    <source>
        <dbReference type="Proteomes" id="UP000319263"/>
    </source>
</evidence>
<keyword evidence="3 5" id="KW-0862">Zinc</keyword>
<dbReference type="InterPro" id="IPR050129">
    <property type="entry name" value="Zn_alcohol_dh"/>
</dbReference>
<dbReference type="GO" id="GO:0016491">
    <property type="term" value="F:oxidoreductase activity"/>
    <property type="evidence" value="ECO:0007669"/>
    <property type="project" value="UniProtKB-KW"/>
</dbReference>
<dbReference type="InterPro" id="IPR013149">
    <property type="entry name" value="ADH-like_C"/>
</dbReference>
<sequence>MRALTYDRVGQLPRVVEVAAPACPDDGVIIEVRATGVCRSDYHAWVGHDPVEFPHVGGHELAGVIIKIGRDVSRWHIGDRVTTPFVCGCGRCDFCRAGDPQVCPQQTQPGFTGWGSFAQQVIIHAADFNLVRLPDDLDFTTAAALGCRFATAYRAVTGHAKINSGEPMAVYGAGGAGLSAIMIGAALGLRVIAVDVSEPALRLASSVGAHRVVRADQNDPVAAITELTGGVPLSLDCAGTATTAVQSVRSLRRRGHHVQVGLLFDDAATPPIPMDRVISWELSIHGSHGIAAADYRGLLDLVTSGKVHPERMITTITDLAGAGRALAAMADPSASPGITVAVP</sequence>
<evidence type="ECO:0000256" key="5">
    <source>
        <dbReference type="RuleBase" id="RU361277"/>
    </source>
</evidence>
<dbReference type="RefSeq" id="WP_143986539.1">
    <property type="nucleotide sequence ID" value="NZ_CP041692.1"/>
</dbReference>
<keyword evidence="2 5" id="KW-0479">Metal-binding</keyword>
<dbReference type="InterPro" id="IPR020843">
    <property type="entry name" value="ER"/>
</dbReference>
<comment type="cofactor">
    <cofactor evidence="1 5">
        <name>Zn(2+)</name>
        <dbReference type="ChEBI" id="CHEBI:29105"/>
    </cofactor>
</comment>
<dbReference type="PANTHER" id="PTHR43401:SF5">
    <property type="entry name" value="ALCOHOL DEHYDROGENASE-RELATED"/>
    <property type="match status" value="1"/>
</dbReference>
<dbReference type="InterPro" id="IPR036291">
    <property type="entry name" value="NAD(P)-bd_dom_sf"/>
</dbReference>
<dbReference type="InterPro" id="IPR013154">
    <property type="entry name" value="ADH-like_N"/>
</dbReference>
<evidence type="ECO:0000256" key="1">
    <source>
        <dbReference type="ARBA" id="ARBA00001947"/>
    </source>
</evidence>
<dbReference type="GO" id="GO:0008270">
    <property type="term" value="F:zinc ion binding"/>
    <property type="evidence" value="ECO:0007669"/>
    <property type="project" value="InterPro"/>
</dbReference>
<evidence type="ECO:0000259" key="6">
    <source>
        <dbReference type="SMART" id="SM00829"/>
    </source>
</evidence>
<dbReference type="Gene3D" id="3.40.50.720">
    <property type="entry name" value="NAD(P)-binding Rossmann-like Domain"/>
    <property type="match status" value="1"/>
</dbReference>
<dbReference type="SUPFAM" id="SSF50129">
    <property type="entry name" value="GroES-like"/>
    <property type="match status" value="1"/>
</dbReference>
<organism evidence="7 8">
    <name type="scientific">Microlunatus elymi</name>
    <dbReference type="NCBI Taxonomy" id="2596828"/>
    <lineage>
        <taxon>Bacteria</taxon>
        <taxon>Bacillati</taxon>
        <taxon>Actinomycetota</taxon>
        <taxon>Actinomycetes</taxon>
        <taxon>Propionibacteriales</taxon>
        <taxon>Propionibacteriaceae</taxon>
        <taxon>Microlunatus</taxon>
    </lineage>
</organism>
<accession>A0A516PZG8</accession>
<name>A0A516PZG8_9ACTN</name>
<dbReference type="PANTHER" id="PTHR43401">
    <property type="entry name" value="L-THREONINE 3-DEHYDROGENASE"/>
    <property type="match status" value="1"/>
</dbReference>
<dbReference type="OrthoDB" id="5295340at2"/>
<dbReference type="KEGG" id="mik:FOE78_12260"/>
<dbReference type="Pfam" id="PF08240">
    <property type="entry name" value="ADH_N"/>
    <property type="match status" value="1"/>
</dbReference>
<dbReference type="PROSITE" id="PS00059">
    <property type="entry name" value="ADH_ZINC"/>
    <property type="match status" value="1"/>
</dbReference>
<evidence type="ECO:0000256" key="3">
    <source>
        <dbReference type="ARBA" id="ARBA00022833"/>
    </source>
</evidence>
<protein>
    <submittedName>
        <fullName evidence="7">Zinc-binding dehydrogenase</fullName>
    </submittedName>
</protein>
<reference evidence="7 8" key="1">
    <citation type="submission" date="2019-07" db="EMBL/GenBank/DDBJ databases">
        <title>Microlunatus dokdonensis sp. nov. isolated from the rhizospheric soil of the wild plant Elymus tsukushiensis.</title>
        <authorList>
            <person name="Ghim S.-Y."/>
            <person name="Hwang Y.-J."/>
            <person name="Son J.-S."/>
            <person name="Shin J.-H."/>
        </authorList>
    </citation>
    <scope>NUCLEOTIDE SEQUENCE [LARGE SCALE GENOMIC DNA]</scope>
    <source>
        <strain evidence="7 8">KUDC0627</strain>
    </source>
</reference>
<proteinExistence type="inferred from homology"/>
<evidence type="ECO:0000256" key="4">
    <source>
        <dbReference type="ARBA" id="ARBA00023002"/>
    </source>
</evidence>
<keyword evidence="8" id="KW-1185">Reference proteome</keyword>
<dbReference type="SMART" id="SM00829">
    <property type="entry name" value="PKS_ER"/>
    <property type="match status" value="1"/>
</dbReference>
<dbReference type="EMBL" id="CP041692">
    <property type="protein sequence ID" value="QDP96576.1"/>
    <property type="molecule type" value="Genomic_DNA"/>
</dbReference>